<dbReference type="OrthoDB" id="7350221at2"/>
<dbReference type="AlphaFoldDB" id="A0A411YXK1"/>
<dbReference type="Proteomes" id="UP000284547">
    <property type="component" value="Unassembled WGS sequence"/>
</dbReference>
<dbReference type="EMBL" id="QWEY01000014">
    <property type="protein sequence ID" value="RGP35532.1"/>
    <property type="molecule type" value="Genomic_DNA"/>
</dbReference>
<accession>A0A411YXK1</accession>
<dbReference type="InterPro" id="IPR045517">
    <property type="entry name" value="Glyoxalase_8"/>
</dbReference>
<dbReference type="RefSeq" id="WP_118155739.1">
    <property type="nucleotide sequence ID" value="NZ_QWEY01000014.1"/>
</dbReference>
<gene>
    <name evidence="3" type="ORF">D1012_19165</name>
</gene>
<evidence type="ECO:0000313" key="3">
    <source>
        <dbReference type="EMBL" id="RGP35532.1"/>
    </source>
</evidence>
<evidence type="ECO:0000313" key="4">
    <source>
        <dbReference type="Proteomes" id="UP000284547"/>
    </source>
</evidence>
<evidence type="ECO:0000256" key="1">
    <source>
        <dbReference type="SAM" id="MobiDB-lite"/>
    </source>
</evidence>
<evidence type="ECO:0000259" key="2">
    <source>
        <dbReference type="Pfam" id="PF20066"/>
    </source>
</evidence>
<feature type="region of interest" description="Disordered" evidence="1">
    <location>
        <begin position="120"/>
        <end position="140"/>
    </location>
</feature>
<feature type="domain" description="Glyoxalase-related protein" evidence="2">
    <location>
        <begin position="2"/>
        <end position="136"/>
    </location>
</feature>
<keyword evidence="4" id="KW-1185">Reference proteome</keyword>
<proteinExistence type="predicted"/>
<organism evidence="3 4">
    <name type="scientific">Pseudotabrizicola alkalilacus</name>
    <dbReference type="NCBI Taxonomy" id="2305252"/>
    <lineage>
        <taxon>Bacteria</taxon>
        <taxon>Pseudomonadati</taxon>
        <taxon>Pseudomonadota</taxon>
        <taxon>Alphaproteobacteria</taxon>
        <taxon>Rhodobacterales</taxon>
        <taxon>Paracoccaceae</taxon>
        <taxon>Pseudotabrizicola</taxon>
    </lineage>
</organism>
<sequence>MTIDEAKAQAKALRAGLLTQGTPISHAQALELVAKQQGAKDWNTLHARLALRNTPPELALGDRVRGRYLGQPFAGKVVGLSGPAGHRQVEIRFDAPVDVVKFESFSNLRHQVRATIDENGRSHRHTSDGVPQLIVQREGG</sequence>
<protein>
    <recommendedName>
        <fullName evidence="2">Glyoxalase-related protein domain-containing protein</fullName>
    </recommendedName>
</protein>
<reference evidence="3 4" key="1">
    <citation type="submission" date="2018-08" db="EMBL/GenBank/DDBJ databases">
        <title>Flavobacterium tibetense sp. nov., isolated from a wetland YonghuCo on Tibetan Plateau.</title>
        <authorList>
            <person name="Phurbu D."/>
            <person name="Lu H."/>
            <person name="Xing P."/>
        </authorList>
    </citation>
    <scope>NUCLEOTIDE SEQUENCE [LARGE SCALE GENOMIC DNA]</scope>
    <source>
        <strain evidence="3 4">DJC</strain>
    </source>
</reference>
<comment type="caution">
    <text evidence="3">The sequence shown here is derived from an EMBL/GenBank/DDBJ whole genome shotgun (WGS) entry which is preliminary data.</text>
</comment>
<dbReference type="Pfam" id="PF20066">
    <property type="entry name" value="Glyoxalase_8"/>
    <property type="match status" value="1"/>
</dbReference>
<name>A0A411YXK1_9RHOB</name>